<dbReference type="Gene3D" id="3.90.215.10">
    <property type="entry name" value="Gamma Fibrinogen, chain A, domain 1"/>
    <property type="match status" value="1"/>
</dbReference>
<dbReference type="OMA" id="FNNASWA"/>
<dbReference type="InterPro" id="IPR007110">
    <property type="entry name" value="Ig-like_dom"/>
</dbReference>
<organism evidence="4 5">
    <name type="scientific">Nematostella vectensis</name>
    <name type="common">Starlet sea anemone</name>
    <dbReference type="NCBI Taxonomy" id="45351"/>
    <lineage>
        <taxon>Eukaryota</taxon>
        <taxon>Metazoa</taxon>
        <taxon>Cnidaria</taxon>
        <taxon>Anthozoa</taxon>
        <taxon>Hexacorallia</taxon>
        <taxon>Actiniaria</taxon>
        <taxon>Edwardsiidae</taxon>
        <taxon>Nematostella</taxon>
    </lineage>
</organism>
<keyword evidence="5" id="KW-1185">Reference proteome</keyword>
<dbReference type="SUPFAM" id="SSF48726">
    <property type="entry name" value="Immunoglobulin"/>
    <property type="match status" value="1"/>
</dbReference>
<dbReference type="Proteomes" id="UP000001593">
    <property type="component" value="Unassembled WGS sequence"/>
</dbReference>
<dbReference type="InterPro" id="IPR013783">
    <property type="entry name" value="Ig-like_fold"/>
</dbReference>
<dbReference type="GO" id="GO:0005615">
    <property type="term" value="C:extracellular space"/>
    <property type="evidence" value="ECO:0000318"/>
    <property type="project" value="GO_Central"/>
</dbReference>
<feature type="region of interest" description="Disordered" evidence="1">
    <location>
        <begin position="222"/>
        <end position="243"/>
    </location>
</feature>
<feature type="chain" id="PRO_5002712077" description="Ig-like domain-containing protein" evidence="2">
    <location>
        <begin position="18"/>
        <end position="567"/>
    </location>
</feature>
<proteinExistence type="predicted"/>
<protein>
    <recommendedName>
        <fullName evidence="3">Ig-like domain-containing protein</fullName>
    </recommendedName>
</protein>
<dbReference type="InterPro" id="IPR036179">
    <property type="entry name" value="Ig-like_dom_sf"/>
</dbReference>
<feature type="signal peptide" evidence="2">
    <location>
        <begin position="1"/>
        <end position="17"/>
    </location>
</feature>
<sequence>MANTIEFLVMFISSCSGLGSFHTFTYRERVFAGKPYQVLTGVDWLGCIQACHGDCTSYNFYLKEGVCELLVAQTECDGGRGGMRFQAQAVSQKLRAAPREMKIASNILPISSVLTSPTETSFTAGVINTVETAVPITATAITATTLSATIPELSPTPETSTKAKAETSTSSKKIASSISPISSVLTSPTETSFTAGVINTVETALPITATAITATTLSATIPELSPTPETSTKAKAETSTSSKKIASSISPISSVLTSPTETSFTAGVINTVETALPITATAITATTLSATIPELSPTPETSTKAKAETSTSSSFSTSPLATSHTSTYEPSTPSTSEQFETTRPTTASLQSSALLTQSPAPHVTATPLQQIVCPLTDIINITCSTNTSRVARFTWHKFDRALVEKTNTTSLIIRSPGYEDAGTYRCVVSDGMTEGSADANVTILQVGAPGCDSKYPQSCKAYKNLGLSLGNRVYIISPDNSTVINVYCDMTTDGDDTSIISTNCMKWDSDNNRWKGKNDDALVKDIIHMKDDSGVKHKLGMIKGNFYCDTDKIPDNFNNASWALYYR</sequence>
<evidence type="ECO:0000313" key="4">
    <source>
        <dbReference type="EMBL" id="EDO45153.1"/>
    </source>
</evidence>
<dbReference type="PROSITE" id="PS50835">
    <property type="entry name" value="IG_LIKE"/>
    <property type="match status" value="1"/>
</dbReference>
<accession>A7RTV8</accession>
<dbReference type="InterPro" id="IPR036056">
    <property type="entry name" value="Fibrinogen-like_C"/>
</dbReference>
<dbReference type="AlphaFoldDB" id="A7RTV8"/>
<dbReference type="InterPro" id="IPR014716">
    <property type="entry name" value="Fibrinogen_a/b/g_C_1"/>
</dbReference>
<dbReference type="EMBL" id="DS469538">
    <property type="protein sequence ID" value="EDO45153.1"/>
    <property type="molecule type" value="Genomic_DNA"/>
</dbReference>
<dbReference type="GO" id="GO:0070492">
    <property type="term" value="F:oligosaccharide binding"/>
    <property type="evidence" value="ECO:0000318"/>
    <property type="project" value="GO_Central"/>
</dbReference>
<dbReference type="SMART" id="SM00409">
    <property type="entry name" value="IG"/>
    <property type="match status" value="1"/>
</dbReference>
<name>A7RTV8_NEMVE</name>
<dbReference type="InParanoid" id="A7RTV8"/>
<dbReference type="Gene3D" id="2.60.40.10">
    <property type="entry name" value="Immunoglobulins"/>
    <property type="match status" value="1"/>
</dbReference>
<feature type="compositionally biased region" description="Low complexity" evidence="1">
    <location>
        <begin position="230"/>
        <end position="243"/>
    </location>
</feature>
<gene>
    <name evidence="4" type="ORF">NEMVEDRAFT_v1g202077</name>
</gene>
<feature type="domain" description="Ig-like" evidence="3">
    <location>
        <begin position="361"/>
        <end position="442"/>
    </location>
</feature>
<evidence type="ECO:0000259" key="3">
    <source>
        <dbReference type="PROSITE" id="PS50835"/>
    </source>
</evidence>
<evidence type="ECO:0000256" key="1">
    <source>
        <dbReference type="SAM" id="MobiDB-lite"/>
    </source>
</evidence>
<dbReference type="CDD" id="cd00096">
    <property type="entry name" value="Ig"/>
    <property type="match status" value="1"/>
</dbReference>
<feature type="region of interest" description="Disordered" evidence="1">
    <location>
        <begin position="291"/>
        <end position="351"/>
    </location>
</feature>
<dbReference type="InterPro" id="IPR013151">
    <property type="entry name" value="Immunoglobulin_dom"/>
</dbReference>
<evidence type="ECO:0000256" key="2">
    <source>
        <dbReference type="SAM" id="SignalP"/>
    </source>
</evidence>
<dbReference type="HOGENOM" id="CLU_480867_0_0_1"/>
<evidence type="ECO:0000313" key="5">
    <source>
        <dbReference type="Proteomes" id="UP000001593"/>
    </source>
</evidence>
<dbReference type="SUPFAM" id="SSF56496">
    <property type="entry name" value="Fibrinogen C-terminal domain-like"/>
    <property type="match status" value="1"/>
</dbReference>
<dbReference type="Pfam" id="PF00047">
    <property type="entry name" value="ig"/>
    <property type="match status" value="1"/>
</dbReference>
<feature type="compositionally biased region" description="Low complexity" evidence="1">
    <location>
        <begin position="301"/>
        <end position="337"/>
    </location>
</feature>
<keyword evidence="2" id="KW-0732">Signal</keyword>
<reference evidence="4 5" key="1">
    <citation type="journal article" date="2007" name="Science">
        <title>Sea anemone genome reveals ancestral eumetazoan gene repertoire and genomic organization.</title>
        <authorList>
            <person name="Putnam N.H."/>
            <person name="Srivastava M."/>
            <person name="Hellsten U."/>
            <person name="Dirks B."/>
            <person name="Chapman J."/>
            <person name="Salamov A."/>
            <person name="Terry A."/>
            <person name="Shapiro H."/>
            <person name="Lindquist E."/>
            <person name="Kapitonov V.V."/>
            <person name="Jurka J."/>
            <person name="Genikhovich G."/>
            <person name="Grigoriev I.V."/>
            <person name="Lucas S.M."/>
            <person name="Steele R.E."/>
            <person name="Finnerty J.R."/>
            <person name="Technau U."/>
            <person name="Martindale M.Q."/>
            <person name="Rokhsar D.S."/>
        </authorList>
    </citation>
    <scope>NUCLEOTIDE SEQUENCE [LARGE SCALE GENOMIC DNA]</scope>
    <source>
        <strain evidence="5">CH2 X CH6</strain>
    </source>
</reference>
<dbReference type="InterPro" id="IPR003599">
    <property type="entry name" value="Ig_sub"/>
</dbReference>